<dbReference type="Ensembl" id="ENSACDT00005031876.1">
    <property type="protein sequence ID" value="ENSACDP00005026725.1"/>
    <property type="gene ID" value="ENSACDG00005019327.1"/>
</dbReference>
<reference evidence="1" key="1">
    <citation type="submission" date="2025-08" db="UniProtKB">
        <authorList>
            <consortium name="Ensembl"/>
        </authorList>
    </citation>
    <scope>IDENTIFICATION</scope>
</reference>
<keyword evidence="2" id="KW-1185">Reference proteome</keyword>
<proteinExistence type="predicted"/>
<name>A0A8B9ET56_ANSCY</name>
<reference evidence="1" key="2">
    <citation type="submission" date="2025-09" db="UniProtKB">
        <authorList>
            <consortium name="Ensembl"/>
        </authorList>
    </citation>
    <scope>IDENTIFICATION</scope>
</reference>
<dbReference type="Proteomes" id="UP000694521">
    <property type="component" value="Unplaced"/>
</dbReference>
<evidence type="ECO:0000313" key="1">
    <source>
        <dbReference type="Ensembl" id="ENSACDP00005026725.1"/>
    </source>
</evidence>
<dbReference type="AlphaFoldDB" id="A0A8B9ET56"/>
<protein>
    <submittedName>
        <fullName evidence="1">Uncharacterized protein</fullName>
    </submittedName>
</protein>
<accession>A0A8B9ET56</accession>
<sequence length="90" mass="10584">MSTLRLKLCYKRQGRNKEKVKYGPSESFISSQNYLFLIAEAIPYAFECHLFRGKEQYSLYEYQGLLIISWLIRSGIKISPRKNTPCEDIL</sequence>
<organism evidence="1 2">
    <name type="scientific">Anser cygnoides</name>
    <name type="common">Swan goose</name>
    <dbReference type="NCBI Taxonomy" id="8845"/>
    <lineage>
        <taxon>Eukaryota</taxon>
        <taxon>Metazoa</taxon>
        <taxon>Chordata</taxon>
        <taxon>Craniata</taxon>
        <taxon>Vertebrata</taxon>
        <taxon>Euteleostomi</taxon>
        <taxon>Archelosauria</taxon>
        <taxon>Archosauria</taxon>
        <taxon>Dinosauria</taxon>
        <taxon>Saurischia</taxon>
        <taxon>Theropoda</taxon>
        <taxon>Coelurosauria</taxon>
        <taxon>Aves</taxon>
        <taxon>Neognathae</taxon>
        <taxon>Galloanserae</taxon>
        <taxon>Anseriformes</taxon>
        <taxon>Anatidae</taxon>
        <taxon>Anserinae</taxon>
        <taxon>Anser</taxon>
    </lineage>
</organism>
<evidence type="ECO:0000313" key="2">
    <source>
        <dbReference type="Proteomes" id="UP000694521"/>
    </source>
</evidence>